<dbReference type="PATRIC" id="fig|717774.3.peg.3663"/>
<accession>F2JUE9</accession>
<gene>
    <name evidence="1" type="ordered locus">Marme_3555</name>
</gene>
<dbReference type="EMBL" id="CP002583">
    <property type="protein sequence ID" value="ADZ92768.1"/>
    <property type="molecule type" value="Genomic_DNA"/>
</dbReference>
<reference evidence="1 2" key="1">
    <citation type="journal article" date="2012" name="Stand. Genomic Sci.">
        <title>Complete genome sequence of the melanogenic marine bacterium Marinomonas mediterranea type strain (MMB-1(T)).</title>
        <authorList>
            <person name="Lucas-Elio P."/>
            <person name="Goodwin L."/>
            <person name="Woyke T."/>
            <person name="Pitluck S."/>
            <person name="Nolan M."/>
            <person name="Kyrpides N.C."/>
            <person name="Detter J.C."/>
            <person name="Copeland A."/>
            <person name="Teshima H."/>
            <person name="Bruce D."/>
            <person name="Detter C."/>
            <person name="Tapia R."/>
            <person name="Han S."/>
            <person name="Land M.L."/>
            <person name="Ivanova N."/>
            <person name="Mikhailova N."/>
            <person name="Johnston A.W."/>
            <person name="Sanchez-Amat A."/>
        </authorList>
    </citation>
    <scope>NUCLEOTIDE SEQUENCE [LARGE SCALE GENOMIC DNA]</scope>
    <source>
        <strain evidence="2">ATCC 700492 / JCM 21426 / NBRC 103028 / MMB-1</strain>
    </source>
</reference>
<dbReference type="STRING" id="717774.Marme_3555"/>
<dbReference type="AlphaFoldDB" id="F2JUE9"/>
<evidence type="ECO:0000313" key="2">
    <source>
        <dbReference type="Proteomes" id="UP000001062"/>
    </source>
</evidence>
<dbReference type="NCBIfam" id="NF046098">
    <property type="entry name" value="RSP_7527_fam"/>
    <property type="match status" value="1"/>
</dbReference>
<dbReference type="Proteomes" id="UP000001062">
    <property type="component" value="Chromosome"/>
</dbReference>
<dbReference type="KEGG" id="mme:Marme_3555"/>
<name>F2JUE9_MARM1</name>
<organism evidence="1 2">
    <name type="scientific">Marinomonas mediterranea (strain ATCC 700492 / JCM 21426 / NBRC 103028 / MMB-1)</name>
    <dbReference type="NCBI Taxonomy" id="717774"/>
    <lineage>
        <taxon>Bacteria</taxon>
        <taxon>Pseudomonadati</taxon>
        <taxon>Pseudomonadota</taxon>
        <taxon>Gammaproteobacteria</taxon>
        <taxon>Oceanospirillales</taxon>
        <taxon>Oceanospirillaceae</taxon>
        <taxon>Marinomonas</taxon>
    </lineage>
</organism>
<protein>
    <submittedName>
        <fullName evidence="1">Uncharacterized protein</fullName>
    </submittedName>
</protein>
<evidence type="ECO:0000313" key="1">
    <source>
        <dbReference type="EMBL" id="ADZ92768.1"/>
    </source>
</evidence>
<dbReference type="HOGENOM" id="CLU_2974168_0_0_6"/>
<sequence length="58" mass="6753">MKNDYKYDQFGNLDTDYYVERAYAIRRAYFAQSVKQAKAAFAKWFASLIPARSGHTAH</sequence>
<dbReference type="InterPro" id="IPR058227">
    <property type="entry name" value="RSP_7527-like"/>
</dbReference>
<keyword evidence="2" id="KW-1185">Reference proteome</keyword>
<dbReference type="RefSeq" id="WP_013662670.1">
    <property type="nucleotide sequence ID" value="NC_015276.1"/>
</dbReference>
<proteinExistence type="predicted"/>